<gene>
    <name evidence="8" type="ORF">E3O11_16945</name>
</gene>
<keyword evidence="5" id="KW-0653">Protein transport</keyword>
<dbReference type="InterPro" id="IPR018035">
    <property type="entry name" value="Flagellar_FliH/T3SS_HrpE"/>
</dbReference>
<dbReference type="GO" id="GO:0005829">
    <property type="term" value="C:cytosol"/>
    <property type="evidence" value="ECO:0007669"/>
    <property type="project" value="TreeGrafter"/>
</dbReference>
<dbReference type="EMBL" id="SOFE01000034">
    <property type="protein sequence ID" value="TFB81341.1"/>
    <property type="molecule type" value="Genomic_DNA"/>
</dbReference>
<dbReference type="Proteomes" id="UP000297963">
    <property type="component" value="Unassembled WGS sequence"/>
</dbReference>
<name>A0A4R8VD97_9MICO</name>
<dbReference type="AlphaFoldDB" id="A0A4R8VD97"/>
<evidence type="ECO:0000313" key="9">
    <source>
        <dbReference type="Proteomes" id="UP000297963"/>
    </source>
</evidence>
<dbReference type="GO" id="GO:0044781">
    <property type="term" value="P:bacterial-type flagellum organization"/>
    <property type="evidence" value="ECO:0007669"/>
    <property type="project" value="UniProtKB-KW"/>
</dbReference>
<organism evidence="8 9">
    <name type="scientific">Cryobacterium levicorallinum</name>
    <dbReference type="NCBI Taxonomy" id="995038"/>
    <lineage>
        <taxon>Bacteria</taxon>
        <taxon>Bacillati</taxon>
        <taxon>Actinomycetota</taxon>
        <taxon>Actinomycetes</taxon>
        <taxon>Micrococcales</taxon>
        <taxon>Microbacteriaceae</taxon>
        <taxon>Cryobacterium</taxon>
    </lineage>
</organism>
<evidence type="ECO:0000256" key="5">
    <source>
        <dbReference type="ARBA" id="ARBA00022927"/>
    </source>
</evidence>
<evidence type="ECO:0000313" key="8">
    <source>
        <dbReference type="EMBL" id="TFB81341.1"/>
    </source>
</evidence>
<sequence>MPVPVLCAPFATWKPRESSPCSADRTTNMSADTGFGRISFPRLHDDERIRADETARAQGHAAGYAEGLRAATVEIDRIKLDLQAEREQGERLIAAKMDRGVRVLNAAATALDQRRLPVLVDAENTLLACAVQLAEAIIGNELSRTEPSARRALDRAMRSVDDGDRTSAHNIRMNPEDLPLLDATTVRLSGVTFISDAQIKRGDAIAEFNDGILDARIETALARAKEILLADAAGQTP</sequence>
<evidence type="ECO:0000256" key="1">
    <source>
        <dbReference type="ARBA" id="ARBA00003041"/>
    </source>
</evidence>
<keyword evidence="3" id="KW-0813">Transport</keyword>
<evidence type="ECO:0000256" key="4">
    <source>
        <dbReference type="ARBA" id="ARBA00022795"/>
    </source>
</evidence>
<evidence type="ECO:0000256" key="3">
    <source>
        <dbReference type="ARBA" id="ARBA00022448"/>
    </source>
</evidence>
<dbReference type="Pfam" id="PF02108">
    <property type="entry name" value="FliH"/>
    <property type="match status" value="1"/>
</dbReference>
<evidence type="ECO:0000256" key="2">
    <source>
        <dbReference type="ARBA" id="ARBA00006602"/>
    </source>
</evidence>
<evidence type="ECO:0000256" key="6">
    <source>
        <dbReference type="ARBA" id="ARBA00023225"/>
    </source>
</evidence>
<evidence type="ECO:0000259" key="7">
    <source>
        <dbReference type="Pfam" id="PF02108"/>
    </source>
</evidence>
<comment type="caution">
    <text evidence="8">The sequence shown here is derived from an EMBL/GenBank/DDBJ whole genome shotgun (WGS) entry which is preliminary data.</text>
</comment>
<feature type="domain" description="Flagellar assembly protein FliH/Type III secretion system HrpE" evidence="7">
    <location>
        <begin position="104"/>
        <end position="222"/>
    </location>
</feature>
<accession>A0A4R8VD97</accession>
<proteinExistence type="inferred from homology"/>
<dbReference type="PANTHER" id="PTHR34982:SF1">
    <property type="entry name" value="FLAGELLAR ASSEMBLY PROTEIN FLIH"/>
    <property type="match status" value="1"/>
</dbReference>
<dbReference type="InterPro" id="IPR051472">
    <property type="entry name" value="T3SS_Stator/FliH"/>
</dbReference>
<keyword evidence="4" id="KW-1005">Bacterial flagellum biogenesis</keyword>
<reference evidence="8 9" key="1">
    <citation type="submission" date="2019-03" db="EMBL/GenBank/DDBJ databases">
        <title>Genomics of glacier-inhabiting Cryobacterium strains.</title>
        <authorList>
            <person name="Liu Q."/>
            <person name="Xin Y.-H."/>
        </authorList>
    </citation>
    <scope>NUCLEOTIDE SEQUENCE [LARGE SCALE GENOMIC DNA]</scope>
    <source>
        <strain evidence="8 9">Hh34</strain>
    </source>
</reference>
<dbReference type="GO" id="GO:0015031">
    <property type="term" value="P:protein transport"/>
    <property type="evidence" value="ECO:0007669"/>
    <property type="project" value="UniProtKB-KW"/>
</dbReference>
<protein>
    <recommendedName>
        <fullName evidence="7">Flagellar assembly protein FliH/Type III secretion system HrpE domain-containing protein</fullName>
    </recommendedName>
</protein>
<dbReference type="PANTHER" id="PTHR34982">
    <property type="entry name" value="YOP PROTEINS TRANSLOCATION PROTEIN L"/>
    <property type="match status" value="1"/>
</dbReference>
<comment type="similarity">
    <text evidence="2">Belongs to the FliH family.</text>
</comment>
<keyword evidence="6" id="KW-1006">Bacterial flagellum protein export</keyword>
<comment type="function">
    <text evidence="1">Needed for flagellar regrowth and assembly.</text>
</comment>